<gene>
    <name evidence="1" type="ORF">IFM89_030106</name>
</gene>
<comment type="caution">
    <text evidence="1">The sequence shown here is derived from an EMBL/GenBank/DDBJ whole genome shotgun (WGS) entry which is preliminary data.</text>
</comment>
<accession>A0A835M008</accession>
<dbReference type="AlphaFoldDB" id="A0A835M008"/>
<reference evidence="1 2" key="1">
    <citation type="submission" date="2020-10" db="EMBL/GenBank/DDBJ databases">
        <title>The Coptis chinensis genome and diversification of protoberbering-type alkaloids.</title>
        <authorList>
            <person name="Wang B."/>
            <person name="Shu S."/>
            <person name="Song C."/>
            <person name="Liu Y."/>
        </authorList>
    </citation>
    <scope>NUCLEOTIDE SEQUENCE [LARGE SCALE GENOMIC DNA]</scope>
    <source>
        <strain evidence="1">HL-2020</strain>
        <tissue evidence="1">Leaf</tissue>
    </source>
</reference>
<dbReference type="Proteomes" id="UP000631114">
    <property type="component" value="Unassembled WGS sequence"/>
</dbReference>
<organism evidence="1 2">
    <name type="scientific">Coptis chinensis</name>
    <dbReference type="NCBI Taxonomy" id="261450"/>
    <lineage>
        <taxon>Eukaryota</taxon>
        <taxon>Viridiplantae</taxon>
        <taxon>Streptophyta</taxon>
        <taxon>Embryophyta</taxon>
        <taxon>Tracheophyta</taxon>
        <taxon>Spermatophyta</taxon>
        <taxon>Magnoliopsida</taxon>
        <taxon>Ranunculales</taxon>
        <taxon>Ranunculaceae</taxon>
        <taxon>Coptidoideae</taxon>
        <taxon>Coptis</taxon>
    </lineage>
</organism>
<protein>
    <submittedName>
        <fullName evidence="1">Uncharacterized protein</fullName>
    </submittedName>
</protein>
<evidence type="ECO:0000313" key="1">
    <source>
        <dbReference type="EMBL" id="KAF9611317.1"/>
    </source>
</evidence>
<proteinExistence type="predicted"/>
<name>A0A835M008_9MAGN</name>
<evidence type="ECO:0000313" key="2">
    <source>
        <dbReference type="Proteomes" id="UP000631114"/>
    </source>
</evidence>
<dbReference type="EMBL" id="JADFTS010000004">
    <property type="protein sequence ID" value="KAF9611317.1"/>
    <property type="molecule type" value="Genomic_DNA"/>
</dbReference>
<sequence>MREKLLEGENSEESLEDVKKLEVVEENKPLLEEEMKWNGRVLDVAIVILGLGGALDWFSVSLDAVHCCGGGRWVMLSVGGGGRNGVLTVDLVYVVTDGGGVIFVVCRR</sequence>
<keyword evidence="2" id="KW-1185">Reference proteome</keyword>